<name>A0A7M7PSG2_STRPU</name>
<accession>A0A7M7PSG2</accession>
<feature type="compositionally biased region" description="Low complexity" evidence="8">
    <location>
        <begin position="527"/>
        <end position="540"/>
    </location>
</feature>
<dbReference type="EnsemblMetazoa" id="XM_030998551">
    <property type="protein sequence ID" value="XP_030854411"/>
    <property type="gene ID" value="LOC587003"/>
</dbReference>
<keyword evidence="5 6" id="KW-0505">Motor protein</keyword>
<comment type="similarity">
    <text evidence="5 6">Belongs to the TRAFAC class myosin-kinesin ATPase superfamily. Kinesin family.</text>
</comment>
<dbReference type="OrthoDB" id="3176171at2759"/>
<keyword evidence="3 5" id="KW-0067">ATP-binding</keyword>
<dbReference type="InterPro" id="IPR056524">
    <property type="entry name" value="KIF6/9_C"/>
</dbReference>
<keyword evidence="7" id="KW-0175">Coiled coil</keyword>
<dbReference type="GO" id="GO:0007018">
    <property type="term" value="P:microtubule-based movement"/>
    <property type="evidence" value="ECO:0000318"/>
    <property type="project" value="GO_Central"/>
</dbReference>
<sequence>MVKQGIKIFCRVKPTKAKTGLYEVDEDDNEEPTRLSFVVPRDQASGFINNKKEEYAFRFEKVFEQKTKQDEIFEYVARDVVDNALMGYNGTIFAYGQTGSGKTFTITGGAERFVDRGIIPRTLSYLYEQYAKNPEYVYTTHISYLELYNESGYDLLDPKHEAAKLEDLPKVTLMEDSDGNTQMKNIMTHQASNEEEALNWLFLGDTNRMIAETPMNQASTRSHCIFTIHVSVREAGSATLRRAKVHLVDLAGSERVAKTGVGGNLLKEAKYINLSLHFLEQVIVALSEKSRTHIPYRNSMMTAVLRDSLGGNCMTTMIATCSVEKKNIDESISTCRFAQRVALIKNDAVLNEELDPKLMIAKLKMEISELKNQLALTSGEQSTDELTQEEIDRLQERVAAYIEDPDPECRLNVGADMRKINECFRILKRHQEERSSRPDDTPPPSYTPDTSYMAGAEVKKLQSMVQQRDNEINILVNMLKKEKKRALDAIKQASVGGGGANPDTRHRPTNSRSASEEDTPHSRHHTTGSSQSQSSYGSRMGHSEEEEGESSLSHRPRSSRRILGDMTVGRQEAFEIFRRDYEHNVAIEDNKHQLKERYGAAKTYGQQVNDCRQNINKVKRQFEHRRMQLAMAGDVVAEEEDEVEANLRMHLEDEKTRYKDVFNNLRVMKTEIEHLQHLLERSRLQLQKDFEVWWAEQSASLQAAPSPHRPPSNPGKAWRTPPVSPIKGQHEEHPNNIHHSTSSSSHLHGNSHALIDPSSYQRKTTGSHHHHDQGHHEHRSDHQDDHHQRHHRPHSATHRNALLQGLSQNQQGLDFARRPPVPPVGKSNSADDRIRRGGGESGPGEAESGRQQRSNSQGNSSSLKLTGDKRADADIMAFIKARQGLLQQKGQAP</sequence>
<dbReference type="SMART" id="SM00129">
    <property type="entry name" value="KISc"/>
    <property type="match status" value="1"/>
</dbReference>
<reference evidence="11" key="1">
    <citation type="submission" date="2015-02" db="EMBL/GenBank/DDBJ databases">
        <title>Genome sequencing for Strongylocentrotus purpuratus.</title>
        <authorList>
            <person name="Murali S."/>
            <person name="Liu Y."/>
            <person name="Vee V."/>
            <person name="English A."/>
            <person name="Wang M."/>
            <person name="Skinner E."/>
            <person name="Han Y."/>
            <person name="Muzny D.M."/>
            <person name="Worley K.C."/>
            <person name="Gibbs R.A."/>
        </authorList>
    </citation>
    <scope>NUCLEOTIDE SEQUENCE</scope>
</reference>
<dbReference type="InterPro" id="IPR001752">
    <property type="entry name" value="Kinesin_motor_dom"/>
</dbReference>
<dbReference type="Pfam" id="PF00225">
    <property type="entry name" value="Kinesin"/>
    <property type="match status" value="1"/>
</dbReference>
<keyword evidence="6" id="KW-0493">Microtubule</keyword>
<dbReference type="InParanoid" id="A0A7M7PSG2"/>
<dbReference type="GO" id="GO:0005871">
    <property type="term" value="C:kinesin complex"/>
    <property type="evidence" value="ECO:0000318"/>
    <property type="project" value="GO_Central"/>
</dbReference>
<protein>
    <recommendedName>
        <fullName evidence="6">Kinesin-like protein</fullName>
    </recommendedName>
</protein>
<evidence type="ECO:0000256" key="2">
    <source>
        <dbReference type="ARBA" id="ARBA00022741"/>
    </source>
</evidence>
<feature type="compositionally biased region" description="Basic and acidic residues" evidence="8">
    <location>
        <begin position="774"/>
        <end position="787"/>
    </location>
</feature>
<dbReference type="Proteomes" id="UP000007110">
    <property type="component" value="Unassembled WGS sequence"/>
</dbReference>
<feature type="compositionally biased region" description="Low complexity" evidence="8">
    <location>
        <begin position="737"/>
        <end position="752"/>
    </location>
</feature>
<keyword evidence="4" id="KW-0206">Cytoskeleton</keyword>
<dbReference type="GO" id="GO:0005737">
    <property type="term" value="C:cytoplasm"/>
    <property type="evidence" value="ECO:0000318"/>
    <property type="project" value="GO_Central"/>
</dbReference>
<dbReference type="GO" id="GO:0003777">
    <property type="term" value="F:microtubule motor activity"/>
    <property type="evidence" value="ECO:0000318"/>
    <property type="project" value="GO_Central"/>
</dbReference>
<dbReference type="Pfam" id="PF23735">
    <property type="entry name" value="KIF9"/>
    <property type="match status" value="1"/>
</dbReference>
<evidence type="ECO:0000256" key="7">
    <source>
        <dbReference type="SAM" id="Coils"/>
    </source>
</evidence>
<evidence type="ECO:0000256" key="6">
    <source>
        <dbReference type="RuleBase" id="RU000394"/>
    </source>
</evidence>
<evidence type="ECO:0000256" key="5">
    <source>
        <dbReference type="PROSITE-ProRule" id="PRU00283"/>
    </source>
</evidence>
<evidence type="ECO:0000256" key="1">
    <source>
        <dbReference type="ARBA" id="ARBA00004245"/>
    </source>
</evidence>
<feature type="compositionally biased region" description="Basic and acidic residues" evidence="8">
    <location>
        <begin position="429"/>
        <end position="440"/>
    </location>
</feature>
<dbReference type="PROSITE" id="PS50067">
    <property type="entry name" value="KINESIN_MOTOR_2"/>
    <property type="match status" value="1"/>
</dbReference>
<feature type="region of interest" description="Disordered" evidence="8">
    <location>
        <begin position="429"/>
        <end position="451"/>
    </location>
</feature>
<evidence type="ECO:0000313" key="11">
    <source>
        <dbReference type="Proteomes" id="UP000007110"/>
    </source>
</evidence>
<dbReference type="PANTHER" id="PTHR47968:SF67">
    <property type="entry name" value="KINESIN MOTOR DOMAIN-CONTAINING PROTEIN"/>
    <property type="match status" value="1"/>
</dbReference>
<dbReference type="GeneID" id="587003"/>
<feature type="compositionally biased region" description="Low complexity" evidence="8">
    <location>
        <begin position="843"/>
        <end position="862"/>
    </location>
</feature>
<feature type="compositionally biased region" description="Basic and acidic residues" evidence="8">
    <location>
        <begin position="829"/>
        <end position="838"/>
    </location>
</feature>
<dbReference type="CTD" id="221458"/>
<dbReference type="RefSeq" id="XP_030854411.1">
    <property type="nucleotide sequence ID" value="XM_030998551.1"/>
</dbReference>
<dbReference type="InterPro" id="IPR036961">
    <property type="entry name" value="Kinesin_motor_dom_sf"/>
</dbReference>
<dbReference type="PANTHER" id="PTHR47968">
    <property type="entry name" value="CENTROMERE PROTEIN E"/>
    <property type="match status" value="1"/>
</dbReference>
<evidence type="ECO:0000256" key="3">
    <source>
        <dbReference type="ARBA" id="ARBA00022840"/>
    </source>
</evidence>
<dbReference type="Gene3D" id="3.40.850.10">
    <property type="entry name" value="Kinesin motor domain"/>
    <property type="match status" value="1"/>
</dbReference>
<keyword evidence="4" id="KW-0963">Cytoplasm</keyword>
<dbReference type="GO" id="GO:0005874">
    <property type="term" value="C:microtubule"/>
    <property type="evidence" value="ECO:0000318"/>
    <property type="project" value="GO_Central"/>
</dbReference>
<dbReference type="AlphaFoldDB" id="A0A7M7PSG2"/>
<keyword evidence="11" id="KW-1185">Reference proteome</keyword>
<dbReference type="KEGG" id="spu:587003"/>
<evidence type="ECO:0000313" key="10">
    <source>
        <dbReference type="EnsemblMetazoa" id="XP_030854411"/>
    </source>
</evidence>
<keyword evidence="2 5" id="KW-0547">Nucleotide-binding</keyword>
<evidence type="ECO:0000256" key="8">
    <source>
        <dbReference type="SAM" id="MobiDB-lite"/>
    </source>
</evidence>
<dbReference type="InterPro" id="IPR019821">
    <property type="entry name" value="Kinesin_motor_CS"/>
</dbReference>
<dbReference type="PRINTS" id="PR00380">
    <property type="entry name" value="KINESINHEAVY"/>
</dbReference>
<feature type="binding site" evidence="5">
    <location>
        <begin position="96"/>
        <end position="103"/>
    </location>
    <ligand>
        <name>ATP</name>
        <dbReference type="ChEBI" id="CHEBI:30616"/>
    </ligand>
</feature>
<dbReference type="GO" id="GO:0008017">
    <property type="term" value="F:microtubule binding"/>
    <property type="evidence" value="ECO:0000318"/>
    <property type="project" value="GO_Central"/>
</dbReference>
<dbReference type="InterPro" id="IPR027640">
    <property type="entry name" value="Kinesin-like_fam"/>
</dbReference>
<dbReference type="InterPro" id="IPR027417">
    <property type="entry name" value="P-loop_NTPase"/>
</dbReference>
<feature type="region of interest" description="Disordered" evidence="8">
    <location>
        <begin position="813"/>
        <end position="868"/>
    </location>
</feature>
<dbReference type="OMA" id="DFDLWYQ"/>
<feature type="coiled-coil region" evidence="7">
    <location>
        <begin position="360"/>
        <end position="404"/>
    </location>
</feature>
<comment type="subcellular location">
    <subcellularLocation>
        <location evidence="1">Cytoplasm</location>
        <location evidence="1">Cytoskeleton</location>
    </subcellularLocation>
</comment>
<dbReference type="PROSITE" id="PS00411">
    <property type="entry name" value="KINESIN_MOTOR_1"/>
    <property type="match status" value="1"/>
</dbReference>
<proteinExistence type="inferred from homology"/>
<dbReference type="GO" id="GO:0005524">
    <property type="term" value="F:ATP binding"/>
    <property type="evidence" value="ECO:0007669"/>
    <property type="project" value="UniProtKB-UniRule"/>
</dbReference>
<feature type="region of interest" description="Disordered" evidence="8">
    <location>
        <begin position="492"/>
        <end position="564"/>
    </location>
</feature>
<evidence type="ECO:0000256" key="4">
    <source>
        <dbReference type="ARBA" id="ARBA00023212"/>
    </source>
</evidence>
<feature type="region of interest" description="Disordered" evidence="8">
    <location>
        <begin position="701"/>
        <end position="797"/>
    </location>
</feature>
<dbReference type="SUPFAM" id="SSF52540">
    <property type="entry name" value="P-loop containing nucleoside triphosphate hydrolases"/>
    <property type="match status" value="1"/>
</dbReference>
<feature type="domain" description="Kinesin motor" evidence="9">
    <location>
        <begin position="5"/>
        <end position="344"/>
    </location>
</feature>
<dbReference type="GO" id="GO:0016887">
    <property type="term" value="F:ATP hydrolysis activity"/>
    <property type="evidence" value="ECO:0000318"/>
    <property type="project" value="GO_Central"/>
</dbReference>
<feature type="compositionally biased region" description="Basic residues" evidence="8">
    <location>
        <begin position="788"/>
        <end position="797"/>
    </location>
</feature>
<evidence type="ECO:0000259" key="9">
    <source>
        <dbReference type="PROSITE" id="PS50067"/>
    </source>
</evidence>
<reference evidence="10" key="2">
    <citation type="submission" date="2021-01" db="UniProtKB">
        <authorList>
            <consortium name="EnsemblMetazoa"/>
        </authorList>
    </citation>
    <scope>IDENTIFICATION</scope>
</reference>
<organism evidence="10 11">
    <name type="scientific">Strongylocentrotus purpuratus</name>
    <name type="common">Purple sea urchin</name>
    <dbReference type="NCBI Taxonomy" id="7668"/>
    <lineage>
        <taxon>Eukaryota</taxon>
        <taxon>Metazoa</taxon>
        <taxon>Echinodermata</taxon>
        <taxon>Eleutherozoa</taxon>
        <taxon>Echinozoa</taxon>
        <taxon>Echinoidea</taxon>
        <taxon>Euechinoidea</taxon>
        <taxon>Echinacea</taxon>
        <taxon>Camarodonta</taxon>
        <taxon>Echinidea</taxon>
        <taxon>Strongylocentrotidae</taxon>
        <taxon>Strongylocentrotus</taxon>
    </lineage>
</organism>